<keyword evidence="3" id="KW-1185">Reference proteome</keyword>
<comment type="caution">
    <text evidence="2">The sequence shown here is derived from an EMBL/GenBank/DDBJ whole genome shotgun (WGS) entry which is preliminary data.</text>
</comment>
<dbReference type="Proteomes" id="UP000585474">
    <property type="component" value="Unassembled WGS sequence"/>
</dbReference>
<evidence type="ECO:0000313" key="3">
    <source>
        <dbReference type="Proteomes" id="UP000585474"/>
    </source>
</evidence>
<dbReference type="GO" id="GO:0016491">
    <property type="term" value="F:oxidoreductase activity"/>
    <property type="evidence" value="ECO:0007669"/>
    <property type="project" value="InterPro"/>
</dbReference>
<name>A0A7J0HEJ2_9ERIC</name>
<dbReference type="Pfam" id="PF00175">
    <property type="entry name" value="NAD_binding_1"/>
    <property type="match status" value="1"/>
</dbReference>
<dbReference type="Gene3D" id="3.40.50.80">
    <property type="entry name" value="Nucleotide-binding domain of ferredoxin-NADP reductase (FNR) module"/>
    <property type="match status" value="1"/>
</dbReference>
<proteinExistence type="predicted"/>
<dbReference type="InterPro" id="IPR001433">
    <property type="entry name" value="OxRdtase_FAD/NAD-bd"/>
</dbReference>
<dbReference type="EMBL" id="BJWL01000029">
    <property type="protein sequence ID" value="GFZ21527.1"/>
    <property type="molecule type" value="Genomic_DNA"/>
</dbReference>
<accession>A0A7J0HEJ2</accession>
<protein>
    <submittedName>
        <fullName evidence="2">FAD/NAD(P)-binding oxidoreductase</fullName>
    </submittedName>
</protein>
<dbReference type="AlphaFoldDB" id="A0A7J0HEJ2"/>
<dbReference type="PANTHER" id="PTHR47215">
    <property type="match status" value="1"/>
</dbReference>
<organism evidence="2 3">
    <name type="scientific">Actinidia rufa</name>
    <dbReference type="NCBI Taxonomy" id="165716"/>
    <lineage>
        <taxon>Eukaryota</taxon>
        <taxon>Viridiplantae</taxon>
        <taxon>Streptophyta</taxon>
        <taxon>Embryophyta</taxon>
        <taxon>Tracheophyta</taxon>
        <taxon>Spermatophyta</taxon>
        <taxon>Magnoliopsida</taxon>
        <taxon>eudicotyledons</taxon>
        <taxon>Gunneridae</taxon>
        <taxon>Pentapetalae</taxon>
        <taxon>asterids</taxon>
        <taxon>Ericales</taxon>
        <taxon>Actinidiaceae</taxon>
        <taxon>Actinidia</taxon>
    </lineage>
</organism>
<reference evidence="2 3" key="1">
    <citation type="submission" date="2019-07" db="EMBL/GenBank/DDBJ databases">
        <title>De Novo Assembly of kiwifruit Actinidia rufa.</title>
        <authorList>
            <person name="Sugita-Konishi S."/>
            <person name="Sato K."/>
            <person name="Mori E."/>
            <person name="Abe Y."/>
            <person name="Kisaki G."/>
            <person name="Hamano K."/>
            <person name="Suezawa K."/>
            <person name="Otani M."/>
            <person name="Fukuda T."/>
            <person name="Manabe T."/>
            <person name="Gomi K."/>
            <person name="Tabuchi M."/>
            <person name="Akimitsu K."/>
            <person name="Kataoka I."/>
        </authorList>
    </citation>
    <scope>NUCLEOTIDE SEQUENCE [LARGE SCALE GENOMIC DNA]</scope>
    <source>
        <strain evidence="3">cv. Fuchu</strain>
    </source>
</reference>
<dbReference type="InterPro" id="IPR039261">
    <property type="entry name" value="FNR_nucleotide-bd"/>
</dbReference>
<gene>
    <name evidence="2" type="ORF">Acr_29g0006890</name>
</gene>
<dbReference type="SUPFAM" id="SSF52343">
    <property type="entry name" value="Ferredoxin reductase-like, C-terminal NADP-linked domain"/>
    <property type="match status" value="1"/>
</dbReference>
<evidence type="ECO:0000259" key="1">
    <source>
        <dbReference type="Pfam" id="PF00175"/>
    </source>
</evidence>
<dbReference type="PANTHER" id="PTHR47215:SF1">
    <property type="entry name" value="F9L1.8 PROTEIN"/>
    <property type="match status" value="1"/>
</dbReference>
<sequence length="243" mass="26820">MAFFRRHQHRSRLLSVAAAISHDTVAWTSAPIAEVRFAGERLCYVTIDIANSPGLVANFVRAGQYIQIRIPDELVNPPPSPALFYIASPPSLVAKNLEFEFLGRGLDIDQLSPPEDYPTVLLFATGYGISPIRSLIETGFSANKRSDVRLYYGAENLRTMPYQDRFKNWESSGVKVIPVLSRPDANWPGETGYIQDVYAEDNPIADPRATGAVLCGNPNMIEATRALLVAQGVSPEKILVTRD</sequence>
<feature type="domain" description="Oxidoreductase FAD/NAD(P)-binding" evidence="1">
    <location>
        <begin position="123"/>
        <end position="225"/>
    </location>
</feature>
<dbReference type="OrthoDB" id="1856718at2759"/>
<evidence type="ECO:0000313" key="2">
    <source>
        <dbReference type="EMBL" id="GFZ21527.1"/>
    </source>
</evidence>